<reference evidence="2 3" key="1">
    <citation type="journal article" date="2011" name="J. Gen. Appl. Microbiol.">
        <title>Draft genome sequencing of the enigmatic yeast Saitoella complicata.</title>
        <authorList>
            <person name="Nishida H."/>
            <person name="Hamamoto M."/>
            <person name="Sugiyama J."/>
        </authorList>
    </citation>
    <scope>NUCLEOTIDE SEQUENCE [LARGE SCALE GENOMIC DNA]</scope>
    <source>
        <strain evidence="2 3">NRRL Y-17804</strain>
    </source>
</reference>
<reference evidence="2 3" key="3">
    <citation type="journal article" date="2015" name="Genome Announc.">
        <title>Draft Genome Sequence of the Archiascomycetous Yeast Saitoella complicata.</title>
        <authorList>
            <person name="Yamauchi K."/>
            <person name="Kondo S."/>
            <person name="Hamamoto M."/>
            <person name="Takahashi Y."/>
            <person name="Ogura Y."/>
            <person name="Hayashi T."/>
            <person name="Nishida H."/>
        </authorList>
    </citation>
    <scope>NUCLEOTIDE SEQUENCE [LARGE SCALE GENOMIC DNA]</scope>
    <source>
        <strain evidence="2 3">NRRL Y-17804</strain>
    </source>
</reference>
<comment type="caution">
    <text evidence="2">The sequence shown here is derived from an EMBL/GenBank/DDBJ whole genome shotgun (WGS) entry which is preliminary data.</text>
</comment>
<proteinExistence type="predicted"/>
<dbReference type="Proteomes" id="UP000033140">
    <property type="component" value="Unassembled WGS sequence"/>
</dbReference>
<feature type="region of interest" description="Disordered" evidence="1">
    <location>
        <begin position="38"/>
        <end position="59"/>
    </location>
</feature>
<accession>A0A0E9NS24</accession>
<reference evidence="2 3" key="2">
    <citation type="journal article" date="2014" name="J. Gen. Appl. Microbiol.">
        <title>The early diverging ascomycetous budding yeast Saitoella complicata has three histone deacetylases belonging to the Clr6, Hos2, and Rpd3 lineages.</title>
        <authorList>
            <person name="Nishida H."/>
            <person name="Matsumoto T."/>
            <person name="Kondo S."/>
            <person name="Hamamoto M."/>
            <person name="Yoshikawa H."/>
        </authorList>
    </citation>
    <scope>NUCLEOTIDE SEQUENCE [LARGE SCALE GENOMIC DNA]</scope>
    <source>
        <strain evidence="2 3">NRRL Y-17804</strain>
    </source>
</reference>
<dbReference type="AlphaFoldDB" id="A0A0E9NS24"/>
<keyword evidence="3" id="KW-1185">Reference proteome</keyword>
<sequence length="238" mass="26220">MLTTYIDENQNTWNVSQIAHAHIYRVVNGHHLRPHWPAGAAASDCRRQGEPDQRTKNTITTSMSSGFKKFTVQPKGIWARISNFFSIDPNRSTGIPLNPTYRVPAPGSRSERFQEPVTAPASDIAENQYFNRDVRRQYPRLAVTDQSTLAGLLTLGSAEAPRTELIGESGAKDLVAAQEKCLAEVVQERGAAVLEKYQGFAPLPGTGKGGHHWTLNKSEGFDTNSMSHGSGWSWTVIC</sequence>
<dbReference type="InterPro" id="IPR016813">
    <property type="entry name" value="NADH_Ub_cplx-1_21kDa"/>
</dbReference>
<organism evidence="2 3">
    <name type="scientific">Saitoella complicata (strain BCRC 22490 / CBS 7301 / JCM 7358 / NBRC 10748 / NRRL Y-17804)</name>
    <dbReference type="NCBI Taxonomy" id="698492"/>
    <lineage>
        <taxon>Eukaryota</taxon>
        <taxon>Fungi</taxon>
        <taxon>Dikarya</taxon>
        <taxon>Ascomycota</taxon>
        <taxon>Taphrinomycotina</taxon>
        <taxon>Taphrinomycotina incertae sedis</taxon>
        <taxon>Saitoella</taxon>
    </lineage>
</organism>
<evidence type="ECO:0000313" key="3">
    <source>
        <dbReference type="Proteomes" id="UP000033140"/>
    </source>
</evidence>
<dbReference type="STRING" id="698492.A0A0E9NS24"/>
<gene>
    <name evidence="2" type="ORF">G7K_6317-t1</name>
</gene>
<dbReference type="PANTHER" id="PTHR37325:SF1">
    <property type="entry name" value="OXIDOREDUCTASE 21 KDA SUBUNIT, PUTATIVE (AFU_ORTHOLOGUE AFUA_4G05910)-RELATED"/>
    <property type="match status" value="1"/>
</dbReference>
<name>A0A0E9NS24_SAICN</name>
<dbReference type="PANTHER" id="PTHR37325">
    <property type="entry name" value="OXIDOREDUCTASE 21 KDA SUBUNIT, PUTATIVE (AFU_ORTHOLOGUE AFUA_4G05910)-RELATED"/>
    <property type="match status" value="1"/>
</dbReference>
<dbReference type="CDD" id="cd22849">
    <property type="entry name" value="NuzM"/>
    <property type="match status" value="1"/>
</dbReference>
<feature type="compositionally biased region" description="Basic and acidic residues" evidence="1">
    <location>
        <begin position="44"/>
        <end position="55"/>
    </location>
</feature>
<evidence type="ECO:0000256" key="1">
    <source>
        <dbReference type="SAM" id="MobiDB-lite"/>
    </source>
</evidence>
<dbReference type="EMBL" id="BACD03000063">
    <property type="protein sequence ID" value="GAO52235.1"/>
    <property type="molecule type" value="Genomic_DNA"/>
</dbReference>
<evidence type="ECO:0000313" key="2">
    <source>
        <dbReference type="EMBL" id="GAO52235.1"/>
    </source>
</evidence>
<protein>
    <recommendedName>
        <fullName evidence="4">NADH-ubiquinone oxidoreductase 21.3 kDa subunit</fullName>
    </recommendedName>
</protein>
<evidence type="ECO:0008006" key="4">
    <source>
        <dbReference type="Google" id="ProtNLM"/>
    </source>
</evidence>
<dbReference type="OMA" id="WARISNF"/>